<evidence type="ECO:0000256" key="1">
    <source>
        <dbReference type="SAM" id="MobiDB-lite"/>
    </source>
</evidence>
<comment type="caution">
    <text evidence="2">The sequence shown here is derived from an EMBL/GenBank/DDBJ whole genome shotgun (WGS) entry which is preliminary data.</text>
</comment>
<proteinExistence type="predicted"/>
<protein>
    <submittedName>
        <fullName evidence="2">Uncharacterized protein</fullName>
    </submittedName>
</protein>
<evidence type="ECO:0000313" key="3">
    <source>
        <dbReference type="Proteomes" id="UP000479710"/>
    </source>
</evidence>
<gene>
    <name evidence="2" type="ORF">E2562_027563</name>
</gene>
<feature type="compositionally biased region" description="Low complexity" evidence="1">
    <location>
        <begin position="25"/>
        <end position="34"/>
    </location>
</feature>
<feature type="region of interest" description="Disordered" evidence="1">
    <location>
        <begin position="15"/>
        <end position="34"/>
    </location>
</feature>
<dbReference type="EMBL" id="SPHZ02000002">
    <property type="protein sequence ID" value="KAF0930062.1"/>
    <property type="molecule type" value="Genomic_DNA"/>
</dbReference>
<sequence>MWMAMTLWVARQWTPCGGRRRPSSRRQGQSSGRRCWNSVWWSPRFDGGRGGGAVGARGGDAGCSVVGDRSAVDSRGKVMVLRQAPWHWAASPMVGVGRKIPGRWGWREEKQNY</sequence>
<name>A0A6G1EZR4_9ORYZ</name>
<reference evidence="2 3" key="1">
    <citation type="submission" date="2019-11" db="EMBL/GenBank/DDBJ databases">
        <title>Whole genome sequence of Oryza granulata.</title>
        <authorList>
            <person name="Li W."/>
        </authorList>
    </citation>
    <scope>NUCLEOTIDE SEQUENCE [LARGE SCALE GENOMIC DNA]</scope>
    <source>
        <strain evidence="3">cv. Menghai</strain>
        <tissue evidence="2">Leaf</tissue>
    </source>
</reference>
<accession>A0A6G1EZR4</accession>
<dbReference type="AlphaFoldDB" id="A0A6G1EZR4"/>
<keyword evidence="3" id="KW-1185">Reference proteome</keyword>
<evidence type="ECO:0000313" key="2">
    <source>
        <dbReference type="EMBL" id="KAF0930062.1"/>
    </source>
</evidence>
<organism evidence="2 3">
    <name type="scientific">Oryza meyeriana var. granulata</name>
    <dbReference type="NCBI Taxonomy" id="110450"/>
    <lineage>
        <taxon>Eukaryota</taxon>
        <taxon>Viridiplantae</taxon>
        <taxon>Streptophyta</taxon>
        <taxon>Embryophyta</taxon>
        <taxon>Tracheophyta</taxon>
        <taxon>Spermatophyta</taxon>
        <taxon>Magnoliopsida</taxon>
        <taxon>Liliopsida</taxon>
        <taxon>Poales</taxon>
        <taxon>Poaceae</taxon>
        <taxon>BOP clade</taxon>
        <taxon>Oryzoideae</taxon>
        <taxon>Oryzeae</taxon>
        <taxon>Oryzinae</taxon>
        <taxon>Oryza</taxon>
        <taxon>Oryza meyeriana</taxon>
    </lineage>
</organism>
<dbReference type="Proteomes" id="UP000479710">
    <property type="component" value="Unassembled WGS sequence"/>
</dbReference>